<keyword evidence="1" id="KW-0472">Membrane</keyword>
<reference evidence="3" key="1">
    <citation type="journal article" date="2022" name="Syst. Appl. Microbiol.">
        <title>Natronocalculus amylovorans gen. nov., sp. nov., and Natranaeroarchaeum aerophilus sp. nov., dominant culturable amylolytic natronoarchaea from hypersaline soda lakes in southwestern Siberia.</title>
        <authorList>
            <person name="Sorokin D.Y."/>
            <person name="Elcheninov A.G."/>
            <person name="Khizhniak T.V."/>
            <person name="Koenen M."/>
            <person name="Bale N.J."/>
            <person name="Damste J.S.S."/>
            <person name="Kublanov I.V."/>
        </authorList>
    </citation>
    <scope>NUCLEOTIDE SEQUENCE</scope>
    <source>
        <strain evidence="3">AArc-St2</strain>
    </source>
</reference>
<evidence type="ECO:0000259" key="2">
    <source>
        <dbReference type="Pfam" id="PF07760"/>
    </source>
</evidence>
<keyword evidence="1" id="KW-1133">Transmembrane helix</keyword>
<feature type="transmembrane region" description="Helical" evidence="1">
    <location>
        <begin position="20"/>
        <end position="39"/>
    </location>
</feature>
<dbReference type="AlphaFoldDB" id="A0AAE3KA49"/>
<name>A0AAE3KA49_9EURY</name>
<protein>
    <submittedName>
        <fullName evidence="3">DUF1616 domain-containing protein</fullName>
    </submittedName>
</protein>
<dbReference type="RefSeq" id="WP_174655004.1">
    <property type="nucleotide sequence ID" value="NZ_JAKRVX010000007.1"/>
</dbReference>
<feature type="transmembrane region" description="Helical" evidence="1">
    <location>
        <begin position="88"/>
        <end position="108"/>
    </location>
</feature>
<evidence type="ECO:0000313" key="4">
    <source>
        <dbReference type="Proteomes" id="UP001203207"/>
    </source>
</evidence>
<dbReference type="Pfam" id="PF07760">
    <property type="entry name" value="DUF1616"/>
    <property type="match status" value="1"/>
</dbReference>
<feature type="transmembrane region" description="Helical" evidence="1">
    <location>
        <begin position="164"/>
        <end position="188"/>
    </location>
</feature>
<dbReference type="Proteomes" id="UP001203207">
    <property type="component" value="Unassembled WGS sequence"/>
</dbReference>
<gene>
    <name evidence="3" type="ORF">AArcSt2_14220</name>
</gene>
<feature type="transmembrane region" description="Helical" evidence="1">
    <location>
        <begin position="115"/>
        <end position="134"/>
    </location>
</feature>
<keyword evidence="1" id="KW-0812">Transmembrane</keyword>
<comment type="caution">
    <text evidence="3">The sequence shown here is derived from an EMBL/GenBank/DDBJ whole genome shotgun (WGS) entry which is preliminary data.</text>
</comment>
<dbReference type="InterPro" id="IPR011674">
    <property type="entry name" value="DUF1616"/>
</dbReference>
<sequence>MSSQDSANKNTGQPESVGTLPIDVVLLVAFTFSALLLLIGTSSTTLHTLLMIPLLFFIPGYMLVATLFPHNGNVSGDGVRLTTVERVVVSFGMSIALIPLFGIILELLPVNAFGGTYLPAVTLFIIVFGLLGTIQRIRLSPGERFVISLPSIRTQPDGSERSTLYVATSILLIVSMVFAVGTLGFALASFESGESYSQLHLTTSDETGQQILDGYPDAVSQGDSIPLTVGLENSEHEGQSYTIVIVSEQMVEEDGELEQIDAEEIARFEPTVEAGGQWSAQHEIDTNRVGLFRYSYYVYTGDVPEEHNSEDAYRHTYVTVDVTE</sequence>
<feature type="transmembrane region" description="Helical" evidence="1">
    <location>
        <begin position="46"/>
        <end position="68"/>
    </location>
</feature>
<accession>A0AAE3KA49</accession>
<proteinExistence type="predicted"/>
<evidence type="ECO:0000256" key="1">
    <source>
        <dbReference type="SAM" id="Phobius"/>
    </source>
</evidence>
<organism evidence="3 4">
    <name type="scientific">Natronocalculus amylovorans</name>
    <dbReference type="NCBI Taxonomy" id="2917812"/>
    <lineage>
        <taxon>Archaea</taxon>
        <taxon>Methanobacteriati</taxon>
        <taxon>Methanobacteriota</taxon>
        <taxon>Stenosarchaea group</taxon>
        <taxon>Halobacteria</taxon>
        <taxon>Halobacteriales</taxon>
        <taxon>Haloferacaceae</taxon>
        <taxon>Natronocalculus</taxon>
    </lineage>
</organism>
<keyword evidence="4" id="KW-1185">Reference proteome</keyword>
<feature type="domain" description="DUF1616" evidence="2">
    <location>
        <begin position="26"/>
        <end position="321"/>
    </location>
</feature>
<reference evidence="3" key="2">
    <citation type="submission" date="2022-02" db="EMBL/GenBank/DDBJ databases">
        <authorList>
            <person name="Elcheninov A.G."/>
            <person name="Sorokin D.Y."/>
            <person name="Kublanov I.V."/>
        </authorList>
    </citation>
    <scope>NUCLEOTIDE SEQUENCE</scope>
    <source>
        <strain evidence="3">AArc-St2</strain>
    </source>
</reference>
<evidence type="ECO:0000313" key="3">
    <source>
        <dbReference type="EMBL" id="MCL9818095.1"/>
    </source>
</evidence>
<dbReference type="EMBL" id="JAKRVX010000007">
    <property type="protein sequence ID" value="MCL9818095.1"/>
    <property type="molecule type" value="Genomic_DNA"/>
</dbReference>